<evidence type="ECO:0000256" key="6">
    <source>
        <dbReference type="ARBA" id="ARBA00022722"/>
    </source>
</evidence>
<dbReference type="Pfam" id="PF17846">
    <property type="entry name" value="XRN_M"/>
    <property type="match status" value="2"/>
</dbReference>
<dbReference type="Gene3D" id="1.25.40.1050">
    <property type="match status" value="1"/>
</dbReference>
<dbReference type="FunFam" id="3.40.50.12390:FF:000003">
    <property type="entry name" value="5'-3' exoribonuclease"/>
    <property type="match status" value="1"/>
</dbReference>
<reference evidence="20" key="2">
    <citation type="submission" date="2009-11" db="EMBL/GenBank/DDBJ databases">
        <title>The Genome Sequence of Allomyces macrogynus strain ATCC 38327.</title>
        <authorList>
            <consortium name="The Broad Institute Genome Sequencing Platform"/>
            <person name="Russ C."/>
            <person name="Cuomo C."/>
            <person name="Shea T."/>
            <person name="Young S.K."/>
            <person name="Zeng Q."/>
            <person name="Koehrsen M."/>
            <person name="Haas B."/>
            <person name="Borodovsky M."/>
            <person name="Guigo R."/>
            <person name="Alvarado L."/>
            <person name="Berlin A."/>
            <person name="Borenstein D."/>
            <person name="Chen Z."/>
            <person name="Engels R."/>
            <person name="Freedman E."/>
            <person name="Gellesch M."/>
            <person name="Goldberg J."/>
            <person name="Griggs A."/>
            <person name="Gujja S."/>
            <person name="Heiman D."/>
            <person name="Hepburn T."/>
            <person name="Howarth C."/>
            <person name="Jen D."/>
            <person name="Larson L."/>
            <person name="Lewis B."/>
            <person name="Mehta T."/>
            <person name="Park D."/>
            <person name="Pearson M."/>
            <person name="Roberts A."/>
            <person name="Saif S."/>
            <person name="Shenoy N."/>
            <person name="Sisk P."/>
            <person name="Stolte C."/>
            <person name="Sykes S."/>
            <person name="Walk T."/>
            <person name="White J."/>
            <person name="Yandava C."/>
            <person name="Burger G."/>
            <person name="Gray M.W."/>
            <person name="Holland P.W.H."/>
            <person name="King N."/>
            <person name="Lang F.B.F."/>
            <person name="Roger A.J."/>
            <person name="Ruiz-Trillo I."/>
            <person name="Lander E."/>
            <person name="Nusbaum C."/>
        </authorList>
    </citation>
    <scope>NUCLEOTIDE SEQUENCE [LARGE SCALE GENOMIC DNA]</scope>
    <source>
        <strain evidence="20">ATCC 38327</strain>
    </source>
</reference>
<evidence type="ECO:0000256" key="3">
    <source>
        <dbReference type="ARBA" id="ARBA00022472"/>
    </source>
</evidence>
<feature type="compositionally biased region" description="Gly residues" evidence="17">
    <location>
        <begin position="982"/>
        <end position="991"/>
    </location>
</feature>
<evidence type="ECO:0000256" key="2">
    <source>
        <dbReference type="ARBA" id="ARBA00006994"/>
    </source>
</evidence>
<evidence type="ECO:0000313" key="20">
    <source>
        <dbReference type="Proteomes" id="UP000054350"/>
    </source>
</evidence>
<keyword evidence="8 15" id="KW-0269">Exonuclease</keyword>
<keyword evidence="16" id="KW-0862">Zinc</keyword>
<evidence type="ECO:0000256" key="10">
    <source>
        <dbReference type="ARBA" id="ARBA00023054"/>
    </source>
</evidence>
<dbReference type="CDD" id="cd18673">
    <property type="entry name" value="PIN_XRN1-2-like"/>
    <property type="match status" value="1"/>
</dbReference>
<dbReference type="GO" id="GO:0008270">
    <property type="term" value="F:zinc ion binding"/>
    <property type="evidence" value="ECO:0007669"/>
    <property type="project" value="UniProtKB-KW"/>
</dbReference>
<dbReference type="InterPro" id="IPR004859">
    <property type="entry name" value="Xrn1_N"/>
</dbReference>
<dbReference type="GO" id="GO:0006353">
    <property type="term" value="P:DNA-templated transcription termination"/>
    <property type="evidence" value="ECO:0007669"/>
    <property type="project" value="UniProtKB-KW"/>
</dbReference>
<comment type="function">
    <text evidence="15">Possesses 5'-&gt;3' exoribonuclease activity. May promote termination of transcription by RNA polymerase II.</text>
</comment>
<dbReference type="GO" id="GO:0003723">
    <property type="term" value="F:RNA binding"/>
    <property type="evidence" value="ECO:0007669"/>
    <property type="project" value="TreeGrafter"/>
</dbReference>
<feature type="compositionally biased region" description="Gly residues" evidence="17">
    <location>
        <begin position="1201"/>
        <end position="1214"/>
    </location>
</feature>
<dbReference type="STRING" id="578462.A0A0L0SXJ3"/>
<dbReference type="Pfam" id="PF03159">
    <property type="entry name" value="XRN_N"/>
    <property type="match status" value="1"/>
</dbReference>
<dbReference type="PANTHER" id="PTHR12341:SF41">
    <property type="entry name" value="5'-3' EXORIBONUCLEASE 2"/>
    <property type="match status" value="1"/>
</dbReference>
<feature type="region of interest" description="Disordered" evidence="17">
    <location>
        <begin position="522"/>
        <end position="645"/>
    </location>
</feature>
<dbReference type="eggNOG" id="KOG2044">
    <property type="taxonomic scope" value="Eukaryota"/>
</dbReference>
<dbReference type="GO" id="GO:0005634">
    <property type="term" value="C:nucleus"/>
    <property type="evidence" value="ECO:0007669"/>
    <property type="project" value="UniProtKB-SubCell"/>
</dbReference>
<keyword evidence="16" id="KW-0479">Metal-binding</keyword>
<dbReference type="EC" id="3.1.13.-" evidence="15"/>
<dbReference type="InterPro" id="IPR041412">
    <property type="entry name" value="Xrn1_helical"/>
</dbReference>
<dbReference type="PROSITE" id="PS50158">
    <property type="entry name" value="ZF_CCHC"/>
    <property type="match status" value="1"/>
</dbReference>
<dbReference type="GO" id="GO:0000956">
    <property type="term" value="P:nuclear-transcribed mRNA catabolic process"/>
    <property type="evidence" value="ECO:0007669"/>
    <property type="project" value="TreeGrafter"/>
</dbReference>
<dbReference type="InterPro" id="IPR027073">
    <property type="entry name" value="5_3_exoribonuclease"/>
</dbReference>
<evidence type="ECO:0000256" key="1">
    <source>
        <dbReference type="ARBA" id="ARBA00004123"/>
    </source>
</evidence>
<feature type="compositionally biased region" description="Polar residues" evidence="17">
    <location>
        <begin position="567"/>
        <end position="582"/>
    </location>
</feature>
<evidence type="ECO:0000256" key="8">
    <source>
        <dbReference type="ARBA" id="ARBA00022839"/>
    </source>
</evidence>
<dbReference type="InterPro" id="IPR017151">
    <property type="entry name" value="Xrn2/3/4"/>
</dbReference>
<feature type="domain" description="CCHC-type" evidence="18">
    <location>
        <begin position="271"/>
        <end position="286"/>
    </location>
</feature>
<feature type="compositionally biased region" description="Low complexity" evidence="17">
    <location>
        <begin position="992"/>
        <end position="1003"/>
    </location>
</feature>
<feature type="compositionally biased region" description="Acidic residues" evidence="17">
    <location>
        <begin position="608"/>
        <end position="630"/>
    </location>
</feature>
<keyword evidence="10" id="KW-0175">Coiled coil</keyword>
<evidence type="ECO:0000256" key="13">
    <source>
        <dbReference type="ARBA" id="ARBA00046137"/>
    </source>
</evidence>
<dbReference type="VEuPathDB" id="FungiDB:AMAG_12190"/>
<keyword evidence="12" id="KW-0539">Nucleus</keyword>
<dbReference type="GO" id="GO:0004534">
    <property type="term" value="F:5'-3' RNA exonuclease activity"/>
    <property type="evidence" value="ECO:0007669"/>
    <property type="project" value="UniProtKB-UniRule"/>
</dbReference>
<dbReference type="AlphaFoldDB" id="A0A0L0SXJ3"/>
<feature type="compositionally biased region" description="Low complexity" evidence="17">
    <location>
        <begin position="1153"/>
        <end position="1183"/>
    </location>
</feature>
<comment type="function">
    <text evidence="13">Possesses 5'-&gt;3' exoribonuclease activity. Required for the processing of nuclear mRNA and rRNA precursors. May promote the termination of transcription by RNA polymerase II. Essential for vegetative cell growth and chromosome segregation.</text>
</comment>
<keyword evidence="16" id="KW-0863">Zinc-finger</keyword>
<keyword evidence="7 15" id="KW-0378">Hydrolase</keyword>
<evidence type="ECO:0000256" key="12">
    <source>
        <dbReference type="ARBA" id="ARBA00023242"/>
    </source>
</evidence>
<proteinExistence type="inferred from homology"/>
<dbReference type="GO" id="GO:0006397">
    <property type="term" value="P:mRNA processing"/>
    <property type="evidence" value="ECO:0007669"/>
    <property type="project" value="UniProtKB-UniRule"/>
</dbReference>
<name>A0A0L0SXJ3_ALLM3</name>
<dbReference type="InterPro" id="IPR001878">
    <property type="entry name" value="Znf_CCHC"/>
</dbReference>
<evidence type="ECO:0000256" key="4">
    <source>
        <dbReference type="ARBA" id="ARBA00022552"/>
    </source>
</evidence>
<dbReference type="InterPro" id="IPR036875">
    <property type="entry name" value="Znf_CCHC_sf"/>
</dbReference>
<evidence type="ECO:0000256" key="7">
    <source>
        <dbReference type="ARBA" id="ARBA00022801"/>
    </source>
</evidence>
<evidence type="ECO:0000256" key="11">
    <source>
        <dbReference type="ARBA" id="ARBA00023163"/>
    </source>
</evidence>
<feature type="region of interest" description="Disordered" evidence="17">
    <location>
        <begin position="1153"/>
        <end position="1221"/>
    </location>
</feature>
<dbReference type="Proteomes" id="UP000054350">
    <property type="component" value="Unassembled WGS sequence"/>
</dbReference>
<dbReference type="Gene3D" id="3.40.50.12390">
    <property type="match status" value="2"/>
</dbReference>
<dbReference type="EMBL" id="GG745352">
    <property type="protein sequence ID" value="KNE67115.1"/>
    <property type="molecule type" value="Genomic_DNA"/>
</dbReference>
<feature type="region of interest" description="Disordered" evidence="17">
    <location>
        <begin position="965"/>
        <end position="1083"/>
    </location>
</feature>
<gene>
    <name evidence="19" type="ORF">AMAG_12190</name>
</gene>
<organism evidence="19 20">
    <name type="scientific">Allomyces macrogynus (strain ATCC 38327)</name>
    <name type="common">Allomyces javanicus var. macrogynus</name>
    <dbReference type="NCBI Taxonomy" id="578462"/>
    <lineage>
        <taxon>Eukaryota</taxon>
        <taxon>Fungi</taxon>
        <taxon>Fungi incertae sedis</taxon>
        <taxon>Blastocladiomycota</taxon>
        <taxon>Blastocladiomycetes</taxon>
        <taxon>Blastocladiales</taxon>
        <taxon>Blastocladiaceae</taxon>
        <taxon>Allomyces</taxon>
    </lineage>
</organism>
<evidence type="ECO:0000256" key="14">
    <source>
        <dbReference type="ARBA" id="ARBA00046943"/>
    </source>
</evidence>
<evidence type="ECO:0000256" key="15">
    <source>
        <dbReference type="PIRNR" id="PIRNR037239"/>
    </source>
</evidence>
<dbReference type="FunFam" id="3.40.50.12390:FF:000005">
    <property type="entry name" value="5'-3' exoribonuclease 2"/>
    <property type="match status" value="1"/>
</dbReference>
<keyword evidence="6 15" id="KW-0540">Nuclease</keyword>
<reference evidence="19 20" key="1">
    <citation type="submission" date="2009-11" db="EMBL/GenBank/DDBJ databases">
        <title>Annotation of Allomyces macrogynus ATCC 38327.</title>
        <authorList>
            <consortium name="The Broad Institute Genome Sequencing Platform"/>
            <person name="Russ C."/>
            <person name="Cuomo C."/>
            <person name="Burger G."/>
            <person name="Gray M.W."/>
            <person name="Holland P.W.H."/>
            <person name="King N."/>
            <person name="Lang F.B.F."/>
            <person name="Roger A.J."/>
            <person name="Ruiz-Trillo I."/>
            <person name="Young S.K."/>
            <person name="Zeng Q."/>
            <person name="Gargeya S."/>
            <person name="Fitzgerald M."/>
            <person name="Haas B."/>
            <person name="Abouelleil A."/>
            <person name="Alvarado L."/>
            <person name="Arachchi H.M."/>
            <person name="Berlin A."/>
            <person name="Chapman S.B."/>
            <person name="Gearin G."/>
            <person name="Goldberg J."/>
            <person name="Griggs A."/>
            <person name="Gujja S."/>
            <person name="Hansen M."/>
            <person name="Heiman D."/>
            <person name="Howarth C."/>
            <person name="Larimer J."/>
            <person name="Lui A."/>
            <person name="MacDonald P.J.P."/>
            <person name="McCowen C."/>
            <person name="Montmayeur A."/>
            <person name="Murphy C."/>
            <person name="Neiman D."/>
            <person name="Pearson M."/>
            <person name="Priest M."/>
            <person name="Roberts A."/>
            <person name="Saif S."/>
            <person name="Shea T."/>
            <person name="Sisk P."/>
            <person name="Stolte C."/>
            <person name="Sykes S."/>
            <person name="Wortman J."/>
            <person name="Nusbaum C."/>
            <person name="Birren B."/>
        </authorList>
    </citation>
    <scope>NUCLEOTIDE SEQUENCE [LARGE SCALE GENOMIC DNA]</scope>
    <source>
        <strain evidence="19 20">ATCC 38327</strain>
    </source>
</reference>
<keyword evidence="11" id="KW-0804">Transcription</keyword>
<accession>A0A0L0SXJ3</accession>
<dbReference type="SUPFAM" id="SSF57756">
    <property type="entry name" value="Retrovirus zinc finger-like domains"/>
    <property type="match status" value="1"/>
</dbReference>
<comment type="subunit">
    <text evidence="14">Interacts with RAI1; the interaction is direct, stabilizes RAT1 protein structure and may stimulate its exoribonuclease activity. The interaction also stimulates RAI1 pyrophosphohydrolase activity, probably by recruiting it to mRNA substrates.</text>
</comment>
<keyword evidence="4" id="KW-0698">rRNA processing</keyword>
<dbReference type="OrthoDB" id="372487at2759"/>
<protein>
    <recommendedName>
        <fullName evidence="15">5'-3' exoribonuclease</fullName>
        <ecNumber evidence="15">3.1.13.-</ecNumber>
    </recommendedName>
</protein>
<evidence type="ECO:0000256" key="17">
    <source>
        <dbReference type="SAM" id="MobiDB-lite"/>
    </source>
</evidence>
<evidence type="ECO:0000313" key="19">
    <source>
        <dbReference type="EMBL" id="KNE67115.1"/>
    </source>
</evidence>
<feature type="compositionally biased region" description="Low complexity" evidence="17">
    <location>
        <begin position="534"/>
        <end position="551"/>
    </location>
</feature>
<comment type="subcellular location">
    <subcellularLocation>
        <location evidence="1">Nucleus</location>
    </subcellularLocation>
</comment>
<feature type="region of interest" description="Disordered" evidence="17">
    <location>
        <begin position="112"/>
        <end position="134"/>
    </location>
</feature>
<keyword evidence="20" id="KW-1185">Reference proteome</keyword>
<feature type="region of interest" description="Disordered" evidence="17">
    <location>
        <begin position="1096"/>
        <end position="1117"/>
    </location>
</feature>
<dbReference type="SMART" id="SM00343">
    <property type="entry name" value="ZnF_C2HC"/>
    <property type="match status" value="1"/>
</dbReference>
<feature type="compositionally biased region" description="Low complexity" evidence="17">
    <location>
        <begin position="1057"/>
        <end position="1070"/>
    </location>
</feature>
<evidence type="ECO:0000256" key="16">
    <source>
        <dbReference type="PROSITE-ProRule" id="PRU00047"/>
    </source>
</evidence>
<evidence type="ECO:0000256" key="5">
    <source>
        <dbReference type="ARBA" id="ARBA00022664"/>
    </source>
</evidence>
<comment type="similarity">
    <text evidence="2 15">Belongs to the 5'-3' exonuclease family. XRN2/RAT1 subfamily.</text>
</comment>
<keyword evidence="9" id="KW-0805">Transcription regulation</keyword>
<dbReference type="PANTHER" id="PTHR12341">
    <property type="entry name" value="5'-&gt;3' EXORIBONUCLEASE"/>
    <property type="match status" value="1"/>
</dbReference>
<keyword evidence="3" id="KW-0806">Transcription termination</keyword>
<dbReference type="PIRSF" id="PIRSF037239">
    <property type="entry name" value="Exonuclease_Xrn2"/>
    <property type="match status" value="1"/>
</dbReference>
<keyword evidence="5 15" id="KW-0507">mRNA processing</keyword>
<dbReference type="FunFam" id="1.25.40.1050:FF:000002">
    <property type="entry name" value="5'-3' exoribonuclease"/>
    <property type="match status" value="1"/>
</dbReference>
<evidence type="ECO:0000256" key="9">
    <source>
        <dbReference type="ARBA" id="ARBA00023015"/>
    </source>
</evidence>
<dbReference type="Pfam" id="PF00098">
    <property type="entry name" value="zf-CCHC"/>
    <property type="match status" value="1"/>
</dbReference>
<dbReference type="GO" id="GO:0006364">
    <property type="term" value="P:rRNA processing"/>
    <property type="evidence" value="ECO:0007669"/>
    <property type="project" value="UniProtKB-KW"/>
</dbReference>
<evidence type="ECO:0000259" key="18">
    <source>
        <dbReference type="PROSITE" id="PS50158"/>
    </source>
</evidence>
<sequence>MGVPALFRWLSQKYPRITSPVVEEKELVVNGHVIPVDFSKPNPNGVEFDNLYLDMNGIIHPCCHPDDKAAPATEDDMMIAIFEYIDRIMAMIRPRKVLYMAVDGVAPRAKMNQQRSRRFRAAQEAQEAAAKEQELRADLAASNHPFGQPDSETPSDKFDSNCITPGTPFMANLVVALRYYVAHRLNTNPGWRDLKVLLSDASVPGEGEHKVMDFVRRQRCEPGYDANTRHVLYGLDADLIMLGLATHEPHFTILREDVFANEKNRKGNRNCHNCGQPGHRQDECPNPKVTINHNKGGTGTDFEKKPYLFLHVPILREYLEAELYFKEQETGFRFDLERAIDDWVFLCFFVGNDFLPHLPCLEIREGAIDLLIDVYKNNLRKMGGYLTSGGHAHLDRVQHIFHELGVAETNIFKLRKEHEDDRAAQSRRRAELAKLQKAGFTAVQIQEMMAEFDMEERESVMSKAQQEMNAEARAAERAKKAAVKERNTKAIQEMAVAIQRREVKSITNAAVAERLRQKLAAAPLAPSPTTRMVPSASTTESPAAAPATATTDEPMAVDSDEPAMTAESETATDAESIPTISSKRSRKDAGFEGEEAESEPAAKKQEVAGDDEEEDDEEAEQDDEAEDSSVDDLGKASPVPAKVLPATVKTTGAEDTVELHKDGWRERYYDQKFHESSTEFRTKVAHAYMEGLCWVLHYYYVGCPSWKWFYPYHYAPFASDFVDIAQLKIEFELGEPFKPVEQLMGVFPAASRKHIPSVFHDLMTSDKSEIIDFYPVDFEVDLNGKKHAWQGVALLPFIDEKRLLKAINERYPHMSEADHRLNSRGTEVMIVSSSHPLFPTFCSVYQPPARADNGELDPIVVKLDMILGNLGGTIRADVRACLPGGTLVSPFPDNPSQRPVKNNKSLSVVYAHPAYDMKDFKPYLLPGTQLPGRVLTWGDITFAFNKHRRRSPHILVKDYGMQATLTRPPGAMGGRSARPSGGSTGSGGYDSRGGSARSSQQHQYQHHSRDYNNNRSRGSGGAGTTDHYRSQSSHSNGDRYYESSRSSTHSRDDRGNARYLESSSSRSYSTGGRGGYQGQQQQQAWQYAQPQAYTSGGIPPVVAHHQQYPGVPPHQQFIPPVGTQAAAQQAQMMQLQIQLQMQMQMQMQQMQTQQQFNQQQQHAHAHQHGQQQQPPHHGVHGLPQRPPQPNLAWSRNLRRGGASGGGASGGGASGSGAPSRR</sequence>